<evidence type="ECO:0000256" key="6">
    <source>
        <dbReference type="ARBA" id="ARBA00022771"/>
    </source>
</evidence>
<evidence type="ECO:0000259" key="14">
    <source>
        <dbReference type="PROSITE" id="PS50135"/>
    </source>
</evidence>
<comment type="subcellular location">
    <subcellularLocation>
        <location evidence="2">Cell membrane</location>
        <location evidence="2">Sarcolemma</location>
        <topology evidence="2">Peripheral membrane protein</topology>
        <orientation evidence="2">Cytoplasmic side</orientation>
    </subcellularLocation>
    <subcellularLocation>
        <location evidence="1">Cytoplasm</location>
        <location evidence="1">Cytoskeleton</location>
    </subcellularLocation>
</comment>
<dbReference type="SUPFAM" id="SSF47473">
    <property type="entry name" value="EF-hand"/>
    <property type="match status" value="2"/>
</dbReference>
<dbReference type="GO" id="GO:0045202">
    <property type="term" value="C:synapse"/>
    <property type="evidence" value="ECO:0007669"/>
    <property type="project" value="GOC"/>
</dbReference>
<keyword evidence="9" id="KW-0472">Membrane</keyword>
<dbReference type="InterPro" id="IPR015154">
    <property type="entry name" value="EF-hand_dom_typ2"/>
</dbReference>
<evidence type="ECO:0000256" key="8">
    <source>
        <dbReference type="ARBA" id="ARBA00022837"/>
    </source>
</evidence>
<dbReference type="GO" id="GO:0016010">
    <property type="term" value="C:dystrophin-associated glycoprotein complex"/>
    <property type="evidence" value="ECO:0007669"/>
    <property type="project" value="UniProtKB-ARBA"/>
</dbReference>
<dbReference type="PROSITE" id="PS50135">
    <property type="entry name" value="ZF_ZZ_2"/>
    <property type="match status" value="1"/>
</dbReference>
<dbReference type="PANTHER" id="PTHR12268">
    <property type="entry name" value="E3 UBIQUITIN-PROTEIN LIGASE KCMF1"/>
    <property type="match status" value="1"/>
</dbReference>
<name>A0A9P0Q7L4_ACAOB</name>
<evidence type="ECO:0008006" key="17">
    <source>
        <dbReference type="Google" id="ProtNLM"/>
    </source>
</evidence>
<evidence type="ECO:0000259" key="13">
    <source>
        <dbReference type="PROSITE" id="PS50020"/>
    </source>
</evidence>
<evidence type="ECO:0000256" key="2">
    <source>
        <dbReference type="ARBA" id="ARBA00004278"/>
    </source>
</evidence>
<keyword evidence="10" id="KW-0009">Actin-binding</keyword>
<keyword evidence="8" id="KW-0106">Calcium</keyword>
<evidence type="ECO:0000256" key="10">
    <source>
        <dbReference type="ARBA" id="ARBA00023203"/>
    </source>
</evidence>
<dbReference type="SMART" id="SM00291">
    <property type="entry name" value="ZnF_ZZ"/>
    <property type="match status" value="1"/>
</dbReference>
<dbReference type="InterPro" id="IPR001202">
    <property type="entry name" value="WW_dom"/>
</dbReference>
<dbReference type="SUPFAM" id="SSF57850">
    <property type="entry name" value="RING/U-box"/>
    <property type="match status" value="1"/>
</dbReference>
<keyword evidence="5" id="KW-0479">Metal-binding</keyword>
<keyword evidence="11" id="KW-0206">Cytoskeleton</keyword>
<dbReference type="InterPro" id="IPR011992">
    <property type="entry name" value="EF-hand-dom_pair"/>
</dbReference>
<feature type="domain" description="WW" evidence="13">
    <location>
        <begin position="1"/>
        <end position="32"/>
    </location>
</feature>
<dbReference type="InterPro" id="IPR043145">
    <property type="entry name" value="Znf_ZZ_sf"/>
</dbReference>
<dbReference type="CDD" id="cd00201">
    <property type="entry name" value="WW"/>
    <property type="match status" value="1"/>
</dbReference>
<reference evidence="15" key="1">
    <citation type="submission" date="2022-03" db="EMBL/GenBank/DDBJ databases">
        <authorList>
            <person name="Sayadi A."/>
        </authorList>
    </citation>
    <scope>NUCLEOTIDE SEQUENCE</scope>
</reference>
<dbReference type="GO" id="GO:0050804">
    <property type="term" value="P:modulation of chemical synaptic transmission"/>
    <property type="evidence" value="ECO:0007669"/>
    <property type="project" value="UniProtKB-ARBA"/>
</dbReference>
<protein>
    <recommendedName>
        <fullName evidence="17">Dystrophin</fullName>
    </recommendedName>
</protein>
<dbReference type="GO" id="GO:0005856">
    <property type="term" value="C:cytoskeleton"/>
    <property type="evidence" value="ECO:0007669"/>
    <property type="project" value="UniProtKB-SubCell"/>
</dbReference>
<dbReference type="Proteomes" id="UP001152888">
    <property type="component" value="Unassembled WGS sequence"/>
</dbReference>
<dbReference type="SUPFAM" id="SSF51045">
    <property type="entry name" value="WW domain"/>
    <property type="match status" value="1"/>
</dbReference>
<dbReference type="Gene3D" id="6.10.140.70">
    <property type="match status" value="1"/>
</dbReference>
<dbReference type="GO" id="GO:0099536">
    <property type="term" value="P:synaptic signaling"/>
    <property type="evidence" value="ECO:0007669"/>
    <property type="project" value="TreeGrafter"/>
</dbReference>
<dbReference type="PROSITE" id="PS50020">
    <property type="entry name" value="WW_DOMAIN_2"/>
    <property type="match status" value="1"/>
</dbReference>
<evidence type="ECO:0000256" key="3">
    <source>
        <dbReference type="ARBA" id="ARBA00022475"/>
    </source>
</evidence>
<evidence type="ECO:0000256" key="9">
    <source>
        <dbReference type="ARBA" id="ARBA00023136"/>
    </source>
</evidence>
<keyword evidence="4" id="KW-0963">Cytoplasm</keyword>
<gene>
    <name evidence="15" type="ORF">ACAOBT_LOCUS30996</name>
</gene>
<dbReference type="PANTHER" id="PTHR12268:SF14">
    <property type="entry name" value="DYSTROPHIN-1"/>
    <property type="match status" value="1"/>
</dbReference>
<keyword evidence="7" id="KW-0862">Zinc</keyword>
<accession>A0A9P0Q7L4</accession>
<dbReference type="GO" id="GO:0046716">
    <property type="term" value="P:muscle cell cellular homeostasis"/>
    <property type="evidence" value="ECO:0007669"/>
    <property type="project" value="UniProtKB-ARBA"/>
</dbReference>
<dbReference type="Gene3D" id="3.30.60.90">
    <property type="match status" value="1"/>
</dbReference>
<evidence type="ECO:0000313" key="15">
    <source>
        <dbReference type="EMBL" id="CAH2009625.1"/>
    </source>
</evidence>
<feature type="domain" description="ZZ-type" evidence="14">
    <location>
        <begin position="254"/>
        <end position="310"/>
    </location>
</feature>
<evidence type="ECO:0000256" key="7">
    <source>
        <dbReference type="ARBA" id="ARBA00022833"/>
    </source>
</evidence>
<keyword evidence="3" id="KW-1003">Cell membrane</keyword>
<dbReference type="InterPro" id="IPR050774">
    <property type="entry name" value="KCMF1/Dystrophin"/>
</dbReference>
<dbReference type="EMBL" id="CAKOFQ010007898">
    <property type="protein sequence ID" value="CAH2009625.1"/>
    <property type="molecule type" value="Genomic_DNA"/>
</dbReference>
<keyword evidence="16" id="KW-1185">Reference proteome</keyword>
<comment type="caution">
    <text evidence="15">The sequence shown here is derived from an EMBL/GenBank/DDBJ whole genome shotgun (WGS) entry which is preliminary data.</text>
</comment>
<evidence type="ECO:0000256" key="12">
    <source>
        <dbReference type="PROSITE-ProRule" id="PRU00228"/>
    </source>
</evidence>
<dbReference type="Gene3D" id="1.10.238.10">
    <property type="entry name" value="EF-hand"/>
    <property type="match status" value="2"/>
</dbReference>
<dbReference type="Pfam" id="PF09068">
    <property type="entry name" value="EF-hand_2"/>
    <property type="match status" value="1"/>
</dbReference>
<dbReference type="Pfam" id="PF09069">
    <property type="entry name" value="EF-hand_3"/>
    <property type="match status" value="1"/>
</dbReference>
<proteinExistence type="predicted"/>
<sequence>MDNSWIKVQNKDGMAYYINEHTKVHQWSHPKFADIRQRLDDCNYVKYSMYRVALKFRVLQNALFMDEVPLSVIIGVFSRHRLGVNKDSLPIKNCDLEAILSDIYFASSKINHTNIVVDFATDLLMNFLYDVYDKDRQGLIQVSSVKLALYILSSCPLIDLYKWIFHLYADHNYCLTRVKLQMLLNNITEIMTYLHEDNSYGSHLIADTIEDCFKNTPDSEGISESAFISWLEQHPKLFSWIPLLHRIKKAEPVIHGQKCTTCKSNPLIGLRYKCTKCLRYTQCQRCFFAGRTSRSHKLTHPMREYATEIDAGGYTFIKRLCSLLSCSRREEVVVIETKPLCDQNAISKTQSKEVLCNIQPLSSPENQLQLVIKQLELQNKELQELISLRDKTDRDIRQYLEDHHLHIADQIQKLKILKEYLNVPASNAKPQERARKHISESTPMVQDCGKKKRVVEPGIELFSPIVPETNNFVANKDLVDSVKDNSPSENFTLDQSSRYCMDDTNWIAGQSAITSAERPVTNTCDSKTSAQKFQNDLDEALVKLQQILANNFSLDESLGPVDNTNLKYAVSEVEGMLTSIIDNVESSRGNSIRSKGGAAKIRNNKSSQKLIEDSMNEEELWV</sequence>
<dbReference type="InterPro" id="IPR036020">
    <property type="entry name" value="WW_dom_sf"/>
</dbReference>
<evidence type="ECO:0000256" key="5">
    <source>
        <dbReference type="ARBA" id="ARBA00022723"/>
    </source>
</evidence>
<keyword evidence="6 12" id="KW-0863">Zinc-finger</keyword>
<dbReference type="GO" id="GO:0003779">
    <property type="term" value="F:actin binding"/>
    <property type="evidence" value="ECO:0007669"/>
    <property type="project" value="UniProtKB-KW"/>
</dbReference>
<dbReference type="InterPro" id="IPR015153">
    <property type="entry name" value="EF-hand_dom_typ1"/>
</dbReference>
<dbReference type="GO" id="GO:0008270">
    <property type="term" value="F:zinc ion binding"/>
    <property type="evidence" value="ECO:0007669"/>
    <property type="project" value="UniProtKB-KW"/>
</dbReference>
<evidence type="ECO:0000313" key="16">
    <source>
        <dbReference type="Proteomes" id="UP001152888"/>
    </source>
</evidence>
<evidence type="ECO:0000256" key="1">
    <source>
        <dbReference type="ARBA" id="ARBA00004245"/>
    </source>
</evidence>
<dbReference type="GO" id="GO:0042383">
    <property type="term" value="C:sarcolemma"/>
    <property type="evidence" value="ECO:0007669"/>
    <property type="project" value="UniProtKB-SubCell"/>
</dbReference>
<dbReference type="AlphaFoldDB" id="A0A9P0Q7L4"/>
<organism evidence="15 16">
    <name type="scientific">Acanthoscelides obtectus</name>
    <name type="common">Bean weevil</name>
    <name type="synonym">Bruchus obtectus</name>
    <dbReference type="NCBI Taxonomy" id="200917"/>
    <lineage>
        <taxon>Eukaryota</taxon>
        <taxon>Metazoa</taxon>
        <taxon>Ecdysozoa</taxon>
        <taxon>Arthropoda</taxon>
        <taxon>Hexapoda</taxon>
        <taxon>Insecta</taxon>
        <taxon>Pterygota</taxon>
        <taxon>Neoptera</taxon>
        <taxon>Endopterygota</taxon>
        <taxon>Coleoptera</taxon>
        <taxon>Polyphaga</taxon>
        <taxon>Cucujiformia</taxon>
        <taxon>Chrysomeloidea</taxon>
        <taxon>Chrysomelidae</taxon>
        <taxon>Bruchinae</taxon>
        <taxon>Bruchini</taxon>
        <taxon>Acanthoscelides</taxon>
    </lineage>
</organism>
<dbReference type="Pfam" id="PF00569">
    <property type="entry name" value="ZZ"/>
    <property type="match status" value="1"/>
</dbReference>
<dbReference type="OrthoDB" id="10014385at2759"/>
<dbReference type="InterPro" id="IPR000433">
    <property type="entry name" value="Znf_ZZ"/>
</dbReference>
<dbReference type="GO" id="GO:0005737">
    <property type="term" value="C:cytoplasm"/>
    <property type="evidence" value="ECO:0007669"/>
    <property type="project" value="UniProtKB-ARBA"/>
</dbReference>
<evidence type="ECO:0000256" key="4">
    <source>
        <dbReference type="ARBA" id="ARBA00022490"/>
    </source>
</evidence>
<evidence type="ECO:0000256" key="11">
    <source>
        <dbReference type="ARBA" id="ARBA00023212"/>
    </source>
</evidence>